<name>A0A0B5QMN0_CLOBE</name>
<dbReference type="InterPro" id="IPR039421">
    <property type="entry name" value="Type_1_exporter"/>
</dbReference>
<dbReference type="Proteomes" id="UP000031866">
    <property type="component" value="Chromosome"/>
</dbReference>
<keyword evidence="8 9" id="KW-0472">Membrane</keyword>
<comment type="subcellular location">
    <subcellularLocation>
        <location evidence="1">Cell membrane</location>
        <topology evidence="1">Multi-pass membrane protein</topology>
    </subcellularLocation>
</comment>
<feature type="domain" description="ABC transmembrane type-1" evidence="11">
    <location>
        <begin position="19"/>
        <end position="298"/>
    </location>
</feature>
<keyword evidence="5" id="KW-0547">Nucleotide-binding</keyword>
<dbReference type="InterPro" id="IPR003439">
    <property type="entry name" value="ABC_transporter-like_ATP-bd"/>
</dbReference>
<dbReference type="PROSITE" id="PS00211">
    <property type="entry name" value="ABC_TRANSPORTER_1"/>
    <property type="match status" value="1"/>
</dbReference>
<evidence type="ECO:0000256" key="6">
    <source>
        <dbReference type="ARBA" id="ARBA00022840"/>
    </source>
</evidence>
<evidence type="ECO:0000313" key="12">
    <source>
        <dbReference type="EMBL" id="AJG99257.1"/>
    </source>
</evidence>
<feature type="transmembrane region" description="Helical" evidence="9">
    <location>
        <begin position="12"/>
        <end position="32"/>
    </location>
</feature>
<dbReference type="InterPro" id="IPR011527">
    <property type="entry name" value="ABC1_TM_dom"/>
</dbReference>
<accession>A0A0B5QMN0</accession>
<feature type="transmembrane region" description="Helical" evidence="9">
    <location>
        <begin position="52"/>
        <end position="72"/>
    </location>
</feature>
<dbReference type="Pfam" id="PF00005">
    <property type="entry name" value="ABC_tran"/>
    <property type="match status" value="1"/>
</dbReference>
<dbReference type="GO" id="GO:0016887">
    <property type="term" value="F:ATP hydrolysis activity"/>
    <property type="evidence" value="ECO:0007669"/>
    <property type="project" value="InterPro"/>
</dbReference>
<dbReference type="GO" id="GO:0015421">
    <property type="term" value="F:ABC-type oligopeptide transporter activity"/>
    <property type="evidence" value="ECO:0007669"/>
    <property type="project" value="TreeGrafter"/>
</dbReference>
<evidence type="ECO:0000256" key="2">
    <source>
        <dbReference type="ARBA" id="ARBA00022448"/>
    </source>
</evidence>
<dbReference type="Gene3D" id="3.40.50.300">
    <property type="entry name" value="P-loop containing nucleotide triphosphate hydrolases"/>
    <property type="match status" value="1"/>
</dbReference>
<keyword evidence="2" id="KW-0813">Transport</keyword>
<sequence>MILFKNYIAKQWKLLLLPMFAMIVSICADSSYPYFQKIFIDNIILGHMENYLIIFLIIVVSVALIHGLFSYLNEYLFDKFALIVCKKLRQDLYSKFQSFEFSFFDNNNTGELLSRIIEDVDVVWDTLSFGLRLLLEAIILFSVSAFIMFNINKTLTIICLLVLLPVAYIGTIMDKKFWTVYSQISDQTAEINSIVQQDVSGIRLVKAFAREKYEISKFLKVNKKFFDLNVEQAKIVGTYGPIIELLTNAAPILMIVYGGYLCIQGNLSFGSLVAFTSYIFNLSWCVKNLGFFINLLSQNKASMGKITDILDRNSEITSKENGYSPTEVKGDIIFKNVSFSYNNVEVLHDINLNIPHGSTVAIMGTTGCGKSTLLSLIGRYYDVTKGEILVDNVNVKNWNLETLRANMSVVFQDTFLFSDTIKNNIDFGSDKSESALIKAVKDSAAYSFIKEMPEGFDTIIGERGLGLSGGQKQRLAISRAILRKSPILILDDSTSALDMETEFKVLQNLKNDKKKATTFIIAHRISGVKDADIILFMKDGRIVEKGDHSSLVKAKGYYHSVYSHQFQDFEALTLEAN</sequence>
<dbReference type="EMBL" id="CP010086">
    <property type="protein sequence ID" value="AJG99257.1"/>
    <property type="molecule type" value="Genomic_DNA"/>
</dbReference>
<feature type="transmembrane region" description="Helical" evidence="9">
    <location>
        <begin position="155"/>
        <end position="173"/>
    </location>
</feature>
<proteinExistence type="predicted"/>
<dbReference type="GO" id="GO:0005886">
    <property type="term" value="C:plasma membrane"/>
    <property type="evidence" value="ECO:0007669"/>
    <property type="project" value="UniProtKB-SubCell"/>
</dbReference>
<evidence type="ECO:0000256" key="8">
    <source>
        <dbReference type="ARBA" id="ARBA00023136"/>
    </source>
</evidence>
<dbReference type="OrthoDB" id="9762778at2"/>
<evidence type="ECO:0000259" key="10">
    <source>
        <dbReference type="PROSITE" id="PS50893"/>
    </source>
</evidence>
<keyword evidence="7 9" id="KW-1133">Transmembrane helix</keyword>
<dbReference type="CDD" id="cd18542">
    <property type="entry name" value="ABC_6TM_YknU_like"/>
    <property type="match status" value="1"/>
</dbReference>
<dbReference type="AlphaFoldDB" id="A0A0B5QMN0"/>
<evidence type="ECO:0000313" key="13">
    <source>
        <dbReference type="Proteomes" id="UP000031866"/>
    </source>
</evidence>
<keyword evidence="4 9" id="KW-0812">Transmembrane</keyword>
<dbReference type="FunFam" id="3.40.50.300:FF:000221">
    <property type="entry name" value="Multidrug ABC transporter ATP-binding protein"/>
    <property type="match status" value="1"/>
</dbReference>
<evidence type="ECO:0000256" key="7">
    <source>
        <dbReference type="ARBA" id="ARBA00022989"/>
    </source>
</evidence>
<dbReference type="PROSITE" id="PS50893">
    <property type="entry name" value="ABC_TRANSPORTER_2"/>
    <property type="match status" value="1"/>
</dbReference>
<dbReference type="InterPro" id="IPR027417">
    <property type="entry name" value="P-loop_NTPase"/>
</dbReference>
<dbReference type="SUPFAM" id="SSF90123">
    <property type="entry name" value="ABC transporter transmembrane region"/>
    <property type="match status" value="1"/>
</dbReference>
<dbReference type="Gene3D" id="1.20.1560.10">
    <property type="entry name" value="ABC transporter type 1, transmembrane domain"/>
    <property type="match status" value="1"/>
</dbReference>
<dbReference type="PANTHER" id="PTHR43394">
    <property type="entry name" value="ATP-DEPENDENT PERMEASE MDL1, MITOCHONDRIAL"/>
    <property type="match status" value="1"/>
</dbReference>
<dbReference type="SUPFAM" id="SSF52540">
    <property type="entry name" value="P-loop containing nucleoside triphosphate hydrolases"/>
    <property type="match status" value="1"/>
</dbReference>
<dbReference type="InterPro" id="IPR017871">
    <property type="entry name" value="ABC_transporter-like_CS"/>
</dbReference>
<feature type="domain" description="ABC transporter" evidence="10">
    <location>
        <begin position="332"/>
        <end position="564"/>
    </location>
</feature>
<evidence type="ECO:0000259" key="11">
    <source>
        <dbReference type="PROSITE" id="PS50929"/>
    </source>
</evidence>
<dbReference type="InterPro" id="IPR036640">
    <property type="entry name" value="ABC1_TM_sf"/>
</dbReference>
<gene>
    <name evidence="12" type="ORF">LF65_02684</name>
</gene>
<dbReference type="InterPro" id="IPR003593">
    <property type="entry name" value="AAA+_ATPase"/>
</dbReference>
<dbReference type="KEGG" id="cbei:LF65_02684"/>
<dbReference type="Pfam" id="PF00664">
    <property type="entry name" value="ABC_membrane"/>
    <property type="match status" value="1"/>
</dbReference>
<dbReference type="STRING" id="1520.LF65_02684"/>
<evidence type="ECO:0000256" key="4">
    <source>
        <dbReference type="ARBA" id="ARBA00022692"/>
    </source>
</evidence>
<feature type="transmembrane region" description="Helical" evidence="9">
    <location>
        <begin position="133"/>
        <end position="149"/>
    </location>
</feature>
<dbReference type="GO" id="GO:0005524">
    <property type="term" value="F:ATP binding"/>
    <property type="evidence" value="ECO:0007669"/>
    <property type="project" value="UniProtKB-KW"/>
</dbReference>
<feature type="transmembrane region" description="Helical" evidence="9">
    <location>
        <begin position="242"/>
        <end position="260"/>
    </location>
</feature>
<protein>
    <submittedName>
        <fullName evidence="12">ABC transporter</fullName>
    </submittedName>
</protein>
<keyword evidence="3" id="KW-1003">Cell membrane</keyword>
<dbReference type="PROSITE" id="PS50929">
    <property type="entry name" value="ABC_TM1F"/>
    <property type="match status" value="1"/>
</dbReference>
<reference evidence="13" key="1">
    <citation type="submission" date="2014-12" db="EMBL/GenBank/DDBJ databases">
        <title>Genome sequence of Clostridium beijerinckii strain 59B.</title>
        <authorList>
            <person name="Little G.T."/>
            <person name="Minton N.P."/>
        </authorList>
    </citation>
    <scope>NUCLEOTIDE SEQUENCE [LARGE SCALE GENOMIC DNA]</scope>
    <source>
        <strain evidence="13">59B</strain>
    </source>
</reference>
<dbReference type="SMART" id="SM00382">
    <property type="entry name" value="AAA"/>
    <property type="match status" value="1"/>
</dbReference>
<keyword evidence="6" id="KW-0067">ATP-binding</keyword>
<evidence type="ECO:0000256" key="1">
    <source>
        <dbReference type="ARBA" id="ARBA00004651"/>
    </source>
</evidence>
<dbReference type="PANTHER" id="PTHR43394:SF1">
    <property type="entry name" value="ATP-BINDING CASSETTE SUB-FAMILY B MEMBER 10, MITOCHONDRIAL"/>
    <property type="match status" value="1"/>
</dbReference>
<dbReference type="RefSeq" id="WP_041896623.1">
    <property type="nucleotide sequence ID" value="NZ_CP010086.2"/>
</dbReference>
<organism evidence="12 13">
    <name type="scientific">Clostridium beijerinckii</name>
    <name type="common">Clostridium MP</name>
    <dbReference type="NCBI Taxonomy" id="1520"/>
    <lineage>
        <taxon>Bacteria</taxon>
        <taxon>Bacillati</taxon>
        <taxon>Bacillota</taxon>
        <taxon>Clostridia</taxon>
        <taxon>Eubacteriales</taxon>
        <taxon>Clostridiaceae</taxon>
        <taxon>Clostridium</taxon>
    </lineage>
</organism>
<evidence type="ECO:0000256" key="5">
    <source>
        <dbReference type="ARBA" id="ARBA00022741"/>
    </source>
</evidence>
<evidence type="ECO:0000256" key="3">
    <source>
        <dbReference type="ARBA" id="ARBA00022475"/>
    </source>
</evidence>
<feature type="transmembrane region" description="Helical" evidence="9">
    <location>
        <begin position="272"/>
        <end position="296"/>
    </location>
</feature>
<evidence type="ECO:0000256" key="9">
    <source>
        <dbReference type="SAM" id="Phobius"/>
    </source>
</evidence>